<evidence type="ECO:0000313" key="3">
    <source>
        <dbReference type="EMBL" id="JAT56684.1"/>
    </source>
</evidence>
<feature type="non-terminal residue" evidence="3">
    <location>
        <position position="1"/>
    </location>
</feature>
<sequence>WCLTGDEYWRFSTAQSTPRFVGTGMPTTPAKSACGGDGGAFFRRYHYHHHNLSGHHPNYMAKTQSFEAKVRSQSAPKQRPEPAAGPKRPALNEMVAPRASLSSGVRMHRSCSQPQEEPFFFKNAVVGRLDRSAEQCREIERDHYLQRRW</sequence>
<proteinExistence type="predicted"/>
<dbReference type="InterPro" id="IPR025064">
    <property type="entry name" value="DUF4005"/>
</dbReference>
<reference evidence="3" key="1">
    <citation type="submission" date="2015-07" db="EMBL/GenBank/DDBJ databases">
        <title>Transcriptome Assembly of Anthurium amnicola.</title>
        <authorList>
            <person name="Suzuki J."/>
        </authorList>
    </citation>
    <scope>NUCLEOTIDE SEQUENCE</scope>
</reference>
<organism evidence="3">
    <name type="scientific">Anthurium amnicola</name>
    <dbReference type="NCBI Taxonomy" id="1678845"/>
    <lineage>
        <taxon>Eukaryota</taxon>
        <taxon>Viridiplantae</taxon>
        <taxon>Streptophyta</taxon>
        <taxon>Embryophyta</taxon>
        <taxon>Tracheophyta</taxon>
        <taxon>Spermatophyta</taxon>
        <taxon>Magnoliopsida</taxon>
        <taxon>Liliopsida</taxon>
        <taxon>Araceae</taxon>
        <taxon>Pothoideae</taxon>
        <taxon>Potheae</taxon>
        <taxon>Anthurium</taxon>
    </lineage>
</organism>
<feature type="region of interest" description="Disordered" evidence="1">
    <location>
        <begin position="66"/>
        <end position="94"/>
    </location>
</feature>
<gene>
    <name evidence="3" type="primary">yqjD</name>
    <name evidence="3" type="ORF">g.95386</name>
</gene>
<dbReference type="Pfam" id="PF13178">
    <property type="entry name" value="DUF4005"/>
    <property type="match status" value="1"/>
</dbReference>
<feature type="compositionally biased region" description="Polar residues" evidence="1">
    <location>
        <begin position="66"/>
        <end position="76"/>
    </location>
</feature>
<feature type="domain" description="DUF4005" evidence="2">
    <location>
        <begin position="51"/>
        <end position="106"/>
    </location>
</feature>
<dbReference type="AlphaFoldDB" id="A0A1D1YPX7"/>
<protein>
    <submittedName>
        <fullName evidence="3">Putative propionyl-CoA carboxylase beta chain</fullName>
    </submittedName>
</protein>
<dbReference type="EMBL" id="GDJX01011252">
    <property type="protein sequence ID" value="JAT56684.1"/>
    <property type="molecule type" value="Transcribed_RNA"/>
</dbReference>
<accession>A0A1D1YPX7</accession>
<evidence type="ECO:0000259" key="2">
    <source>
        <dbReference type="Pfam" id="PF13178"/>
    </source>
</evidence>
<evidence type="ECO:0000256" key="1">
    <source>
        <dbReference type="SAM" id="MobiDB-lite"/>
    </source>
</evidence>
<name>A0A1D1YPX7_9ARAE</name>